<evidence type="ECO:0000256" key="5">
    <source>
        <dbReference type="PIRSR" id="PIRSR000524-1"/>
    </source>
</evidence>
<dbReference type="EC" id="2.6.1.44" evidence="4"/>
<protein>
    <recommendedName>
        <fullName evidence="4">Alanine--glyoxylate aminotransferase</fullName>
        <ecNumber evidence="4">2.6.1.44</ecNumber>
    </recommendedName>
</protein>
<keyword evidence="3 4" id="KW-0663">Pyridoxal phosphate</keyword>
<dbReference type="InterPro" id="IPR015422">
    <property type="entry name" value="PyrdxlP-dep_Trfase_small"/>
</dbReference>
<evidence type="ECO:0000256" key="3">
    <source>
        <dbReference type="ARBA" id="ARBA00022898"/>
    </source>
</evidence>
<evidence type="ECO:0000313" key="10">
    <source>
        <dbReference type="EMBL" id="KAK5644987.1"/>
    </source>
</evidence>
<dbReference type="PIRSF" id="PIRSF000524">
    <property type="entry name" value="SPT"/>
    <property type="match status" value="1"/>
</dbReference>
<comment type="similarity">
    <text evidence="2 4 7">Belongs to the class-V pyridoxal-phosphate-dependent aminotransferase family.</text>
</comment>
<evidence type="ECO:0000256" key="4">
    <source>
        <dbReference type="PIRNR" id="PIRNR000524"/>
    </source>
</evidence>
<proteinExistence type="inferred from homology"/>
<dbReference type="PANTHER" id="PTHR21152:SF40">
    <property type="entry name" value="ALANINE--GLYOXYLATE AMINOTRANSFERASE"/>
    <property type="match status" value="1"/>
</dbReference>
<feature type="modified residue" description="N6-(pyridoxal phosphate)lysine" evidence="6">
    <location>
        <position position="209"/>
    </location>
</feature>
<dbReference type="GO" id="GO:0019265">
    <property type="term" value="P:glycine biosynthetic process, by transamination of glyoxylate"/>
    <property type="evidence" value="ECO:0007669"/>
    <property type="project" value="TreeGrafter"/>
</dbReference>
<dbReference type="Pfam" id="PF00266">
    <property type="entry name" value="Aminotran_5"/>
    <property type="match status" value="1"/>
</dbReference>
<dbReference type="EMBL" id="JAVRBK010000004">
    <property type="protein sequence ID" value="KAK5644987.1"/>
    <property type="molecule type" value="Genomic_DNA"/>
</dbReference>
<feature type="domain" description="Aminotransferase class V" evidence="9">
    <location>
        <begin position="48"/>
        <end position="350"/>
    </location>
</feature>
<evidence type="ECO:0000313" key="11">
    <source>
        <dbReference type="Proteomes" id="UP001329430"/>
    </source>
</evidence>
<keyword evidence="11" id="KW-1185">Reference proteome</keyword>
<dbReference type="InterPro" id="IPR024169">
    <property type="entry name" value="SP_NH2Trfase/AEP_transaminase"/>
</dbReference>
<comment type="cofactor">
    <cofactor evidence="1 4 6 8">
        <name>pyridoxal 5'-phosphate</name>
        <dbReference type="ChEBI" id="CHEBI:597326"/>
    </cofactor>
</comment>
<dbReference type="PANTHER" id="PTHR21152">
    <property type="entry name" value="AMINOTRANSFERASE CLASS V"/>
    <property type="match status" value="1"/>
</dbReference>
<dbReference type="PROSITE" id="PS00595">
    <property type="entry name" value="AA_TRANSFER_CLASS_5"/>
    <property type="match status" value="1"/>
</dbReference>
<dbReference type="GO" id="GO:0008453">
    <property type="term" value="F:alanine-glyoxylate transaminase activity"/>
    <property type="evidence" value="ECO:0007669"/>
    <property type="project" value="UniProtKB-EC"/>
</dbReference>
<accession>A0AAN7ZI83</accession>
<dbReference type="Proteomes" id="UP001329430">
    <property type="component" value="Chromosome 4"/>
</dbReference>
<evidence type="ECO:0000256" key="2">
    <source>
        <dbReference type="ARBA" id="ARBA00009236"/>
    </source>
</evidence>
<dbReference type="Gene3D" id="3.90.1150.10">
    <property type="entry name" value="Aspartate Aminotransferase, domain 1"/>
    <property type="match status" value="1"/>
</dbReference>
<dbReference type="InterPro" id="IPR015421">
    <property type="entry name" value="PyrdxlP-dep_Trfase_major"/>
</dbReference>
<dbReference type="InterPro" id="IPR020578">
    <property type="entry name" value="Aminotrans_V_PyrdxlP_BS"/>
</dbReference>
<dbReference type="GO" id="GO:0004760">
    <property type="term" value="F:L-serine-pyruvate transaminase activity"/>
    <property type="evidence" value="ECO:0007669"/>
    <property type="project" value="TreeGrafter"/>
</dbReference>
<comment type="caution">
    <text evidence="10">The sequence shown here is derived from an EMBL/GenBank/DDBJ whole genome shotgun (WGS) entry which is preliminary data.</text>
</comment>
<dbReference type="SUPFAM" id="SSF53383">
    <property type="entry name" value="PLP-dependent transferases"/>
    <property type="match status" value="1"/>
</dbReference>
<dbReference type="InterPro" id="IPR015424">
    <property type="entry name" value="PyrdxlP-dep_Trfase"/>
</dbReference>
<dbReference type="InterPro" id="IPR000192">
    <property type="entry name" value="Aminotrans_V_dom"/>
</dbReference>
<dbReference type="GO" id="GO:0005777">
    <property type="term" value="C:peroxisome"/>
    <property type="evidence" value="ECO:0007669"/>
    <property type="project" value="TreeGrafter"/>
</dbReference>
<evidence type="ECO:0000256" key="1">
    <source>
        <dbReference type="ARBA" id="ARBA00001933"/>
    </source>
</evidence>
<organism evidence="10 11">
    <name type="scientific">Pyrocoelia pectoralis</name>
    <dbReference type="NCBI Taxonomy" id="417401"/>
    <lineage>
        <taxon>Eukaryota</taxon>
        <taxon>Metazoa</taxon>
        <taxon>Ecdysozoa</taxon>
        <taxon>Arthropoda</taxon>
        <taxon>Hexapoda</taxon>
        <taxon>Insecta</taxon>
        <taxon>Pterygota</taxon>
        <taxon>Neoptera</taxon>
        <taxon>Endopterygota</taxon>
        <taxon>Coleoptera</taxon>
        <taxon>Polyphaga</taxon>
        <taxon>Elateriformia</taxon>
        <taxon>Elateroidea</taxon>
        <taxon>Lampyridae</taxon>
        <taxon>Lampyrinae</taxon>
        <taxon>Pyrocoelia</taxon>
    </lineage>
</organism>
<sequence>MHLKLDISDEFYSKKRPYHPSDKLLVGAGPSNCSARVLYTLSHEPVLLPGDEVFKIMVEFREMLKFVFQTTNEATLAIQNSGTGGIEATLTNTVDPGEKIIVGVMGFWGKRVADIAKTRQLDVVEIVPQFGPVFTLNELETAIIKHKPVLLYVTHGESSMGTVQTLEGLGDICHKYNCLLAVDAVVTLGAIPLYVDRWGIDIAVSSTQKAARSIPGLAYLTFSPKAVERMKNRKTVPPFYYNMLELFKVWNCFGVRSIYHYTYNSNLLAASKEGIAEIIEEGLLETWQKHEELNKRLWDGLEKLGLKFYIKNPEYRLHAVTSVELPPSVSFESFNNFLIERYQIYISFGIGPTSGTCFRIGIMGYNATAKLVDYMLEKINEALKYCQGEKLMTTKLG</sequence>
<evidence type="ECO:0000256" key="8">
    <source>
        <dbReference type="RuleBase" id="RU004504"/>
    </source>
</evidence>
<dbReference type="AlphaFoldDB" id="A0AAN7ZI83"/>
<gene>
    <name evidence="10" type="ORF">RI129_006287</name>
</gene>
<name>A0AAN7ZI83_9COLE</name>
<evidence type="ECO:0000256" key="6">
    <source>
        <dbReference type="PIRSR" id="PIRSR000524-50"/>
    </source>
</evidence>
<reference evidence="10 11" key="1">
    <citation type="journal article" date="2024" name="Insects">
        <title>An Improved Chromosome-Level Genome Assembly of the Firefly Pyrocoelia pectoralis.</title>
        <authorList>
            <person name="Fu X."/>
            <person name="Meyer-Rochow V.B."/>
            <person name="Ballantyne L."/>
            <person name="Zhu X."/>
        </authorList>
    </citation>
    <scope>NUCLEOTIDE SEQUENCE [LARGE SCALE GENOMIC DNA]</scope>
    <source>
        <strain evidence="10">XCY_ONT2</strain>
    </source>
</reference>
<comment type="catalytic activity">
    <reaction evidence="4">
        <text>glyoxylate + L-alanine = glycine + pyruvate</text>
        <dbReference type="Rhea" id="RHEA:24248"/>
        <dbReference type="ChEBI" id="CHEBI:15361"/>
        <dbReference type="ChEBI" id="CHEBI:36655"/>
        <dbReference type="ChEBI" id="CHEBI:57305"/>
        <dbReference type="ChEBI" id="CHEBI:57972"/>
        <dbReference type="EC" id="2.6.1.44"/>
    </reaction>
</comment>
<dbReference type="Gene3D" id="3.40.640.10">
    <property type="entry name" value="Type I PLP-dependent aspartate aminotransferase-like (Major domain)"/>
    <property type="match status" value="1"/>
</dbReference>
<evidence type="ECO:0000256" key="7">
    <source>
        <dbReference type="RuleBase" id="RU004075"/>
    </source>
</evidence>
<evidence type="ECO:0000259" key="9">
    <source>
        <dbReference type="Pfam" id="PF00266"/>
    </source>
</evidence>
<feature type="binding site" evidence="5">
    <location>
        <position position="359"/>
    </location>
    <ligand>
        <name>substrate</name>
    </ligand>
</feature>